<evidence type="ECO:0000313" key="2">
    <source>
        <dbReference type="EMBL" id="KNX41128.1"/>
    </source>
</evidence>
<feature type="transmembrane region" description="Helical" evidence="1">
    <location>
        <begin position="28"/>
        <end position="49"/>
    </location>
</feature>
<dbReference type="Proteomes" id="UP000037046">
    <property type="component" value="Unassembled WGS sequence"/>
</dbReference>
<keyword evidence="1" id="KW-1133">Transmembrane helix</keyword>
<dbReference type="GO" id="GO:0005886">
    <property type="term" value="C:plasma membrane"/>
    <property type="evidence" value="ECO:0007669"/>
    <property type="project" value="TreeGrafter"/>
</dbReference>
<protein>
    <submittedName>
        <fullName evidence="2">Acid-resistance membrane protein</fullName>
    </submittedName>
</protein>
<feature type="transmembrane region" description="Helical" evidence="1">
    <location>
        <begin position="84"/>
        <end position="102"/>
    </location>
</feature>
<reference evidence="3" key="1">
    <citation type="submission" date="2015-07" db="EMBL/GenBank/DDBJ databases">
        <title>Draft Genome Sequence of Roseovarius tolerans EL-164, a producer of N-Acylated Alanine Methyl Esters (NAMEs).</title>
        <authorList>
            <person name="Voget S."/>
            <person name="Bruns H."/>
            <person name="Wagner-Doebler I."/>
            <person name="Schulz S."/>
            <person name="Daniel R."/>
        </authorList>
    </citation>
    <scope>NUCLEOTIDE SEQUENCE [LARGE SCALE GENOMIC DNA]</scope>
    <source>
        <strain evidence="3">EL-164</strain>
    </source>
</reference>
<evidence type="ECO:0000313" key="3">
    <source>
        <dbReference type="Proteomes" id="UP000037046"/>
    </source>
</evidence>
<dbReference type="EMBL" id="LGVV01000031">
    <property type="protein sequence ID" value="KNX41128.1"/>
    <property type="molecule type" value="Genomic_DNA"/>
</dbReference>
<dbReference type="RefSeq" id="WP_050663218.1">
    <property type="nucleotide sequence ID" value="NZ_CP118494.1"/>
</dbReference>
<evidence type="ECO:0000256" key="1">
    <source>
        <dbReference type="SAM" id="Phobius"/>
    </source>
</evidence>
<organism evidence="2 3">
    <name type="scientific">Roseovarius tolerans</name>
    <dbReference type="NCBI Taxonomy" id="74031"/>
    <lineage>
        <taxon>Bacteria</taxon>
        <taxon>Pseudomonadati</taxon>
        <taxon>Pseudomonadota</taxon>
        <taxon>Alphaproteobacteria</taxon>
        <taxon>Rhodobacterales</taxon>
        <taxon>Roseobacteraceae</taxon>
        <taxon>Roseovarius</taxon>
    </lineage>
</organism>
<keyword evidence="1" id="KW-0472">Membrane</keyword>
<keyword evidence="1" id="KW-0812">Transmembrane</keyword>
<dbReference type="OrthoDB" id="7744296at2"/>
<dbReference type="STRING" id="74031.SAMN04488077_10576"/>
<feature type="transmembrane region" description="Helical" evidence="1">
    <location>
        <begin position="141"/>
        <end position="160"/>
    </location>
</feature>
<sequence length="194" mass="19924">MTARDDTSRSDAEDDLETLTPDMGWKGLAVLGVVMLIGGFLAFLNPFAASLAAEAVAGAAFLAAGAVQLWLAVTDKTKTTGDRWLSGALGLALVLFAVTLVLNPLAGLVTLTVLVAVLFTVLGALRVGLAWQMRPVQGWGWIMASGVLSLVLAALIVLGLPSAALGILGLFLGIDLTMAGAASLVLAWAKKTHS</sequence>
<dbReference type="InterPro" id="IPR005325">
    <property type="entry name" value="DUF308_memb"/>
</dbReference>
<comment type="caution">
    <text evidence="2">The sequence shown here is derived from an EMBL/GenBank/DDBJ whole genome shotgun (WGS) entry which is preliminary data.</text>
</comment>
<dbReference type="PATRIC" id="fig|74031.6.peg.2389"/>
<gene>
    <name evidence="2" type="ORF">ROTO_23380</name>
</gene>
<keyword evidence="3" id="KW-1185">Reference proteome</keyword>
<feature type="transmembrane region" description="Helical" evidence="1">
    <location>
        <begin position="166"/>
        <end position="189"/>
    </location>
</feature>
<feature type="transmembrane region" description="Helical" evidence="1">
    <location>
        <begin position="55"/>
        <end position="72"/>
    </location>
</feature>
<dbReference type="AlphaFoldDB" id="A0A0L6CUG2"/>
<dbReference type="PANTHER" id="PTHR34989">
    <property type="entry name" value="PROTEIN HDED"/>
    <property type="match status" value="1"/>
</dbReference>
<feature type="transmembrane region" description="Helical" evidence="1">
    <location>
        <begin position="108"/>
        <end position="129"/>
    </location>
</feature>
<name>A0A0L6CUG2_9RHOB</name>
<dbReference type="Pfam" id="PF03729">
    <property type="entry name" value="DUF308"/>
    <property type="match status" value="1"/>
</dbReference>
<proteinExistence type="predicted"/>
<dbReference type="PANTHER" id="PTHR34989:SF1">
    <property type="entry name" value="PROTEIN HDED"/>
    <property type="match status" value="1"/>
</dbReference>
<dbReference type="InterPro" id="IPR052712">
    <property type="entry name" value="Acid_resist_chaperone_HdeD"/>
</dbReference>
<accession>A0A0L6CUG2</accession>